<dbReference type="EMBL" id="PNBX01000017">
    <property type="protein sequence ID" value="TMO69354.1"/>
    <property type="molecule type" value="Genomic_DNA"/>
</dbReference>
<dbReference type="Proteomes" id="UP000307164">
    <property type="component" value="Unassembled WGS sequence"/>
</dbReference>
<dbReference type="Proteomes" id="UP000307217">
    <property type="component" value="Unassembled WGS sequence"/>
</dbReference>
<dbReference type="GO" id="GO:0043565">
    <property type="term" value="F:sequence-specific DNA binding"/>
    <property type="evidence" value="ECO:0007669"/>
    <property type="project" value="InterPro"/>
</dbReference>
<keyword evidence="3" id="KW-1185">Reference proteome</keyword>
<reference evidence="1 4" key="1">
    <citation type="submission" date="2018-01" db="EMBL/GenBank/DDBJ databases">
        <authorList>
            <person name="Paulsen S."/>
            <person name="Gram L.K."/>
        </authorList>
    </citation>
    <scope>NUCLEOTIDE SEQUENCE [LARGE SCALE GENOMIC DNA]</scope>
    <source>
        <strain evidence="1 4">S3790</strain>
        <strain evidence="2">S3895</strain>
    </source>
</reference>
<evidence type="ECO:0000313" key="4">
    <source>
        <dbReference type="Proteomes" id="UP000307217"/>
    </source>
</evidence>
<dbReference type="OrthoDB" id="9800877at2"/>
<dbReference type="InterPro" id="IPR010921">
    <property type="entry name" value="Trp_repressor/repl_initiator"/>
</dbReference>
<evidence type="ECO:0000313" key="2">
    <source>
        <dbReference type="EMBL" id="TMO75427.1"/>
    </source>
</evidence>
<evidence type="ECO:0000313" key="3">
    <source>
        <dbReference type="Proteomes" id="UP000307164"/>
    </source>
</evidence>
<accession>A0A5S3VBF9</accession>
<gene>
    <name evidence="1" type="ORF">CWC19_05345</name>
    <name evidence="2" type="ORF">CWC20_07850</name>
</gene>
<protein>
    <recommendedName>
        <fullName evidence="5">Transposase</fullName>
    </recommendedName>
</protein>
<dbReference type="SUPFAM" id="SSF48295">
    <property type="entry name" value="TrpR-like"/>
    <property type="match status" value="1"/>
</dbReference>
<organism evidence="1 4">
    <name type="scientific">Pseudoalteromonas aurantia</name>
    <dbReference type="NCBI Taxonomy" id="43654"/>
    <lineage>
        <taxon>Bacteria</taxon>
        <taxon>Pseudomonadati</taxon>
        <taxon>Pseudomonadota</taxon>
        <taxon>Gammaproteobacteria</taxon>
        <taxon>Alteromonadales</taxon>
        <taxon>Pseudoalteromonadaceae</taxon>
        <taxon>Pseudoalteromonas</taxon>
    </lineage>
</organism>
<name>A0A5S3VBF9_9GAMM</name>
<proteinExistence type="predicted"/>
<evidence type="ECO:0008006" key="5">
    <source>
        <dbReference type="Google" id="ProtNLM"/>
    </source>
</evidence>
<dbReference type="AlphaFoldDB" id="A0A5S3VBF9"/>
<sequence>MITRKRRNHSPEFKAKVALAFAKEDKTVAELAHNYNLHANQFSICKKELLENASLVFASESLTGKGSSEERENLHAKIGQLIIGNDLRRKCSVVRVGTV</sequence>
<reference evidence="1" key="3">
    <citation type="submission" date="2019-09" db="EMBL/GenBank/DDBJ databases">
        <title>Co-occurence of chitin degradation, pigmentation and bioactivity in marine Pseudoalteromonas.</title>
        <authorList>
            <person name="Sonnenschein E.C."/>
            <person name="Bech P.K."/>
        </authorList>
    </citation>
    <scope>NUCLEOTIDE SEQUENCE</scope>
    <source>
        <strain evidence="1">S3790</strain>
    </source>
</reference>
<reference evidence="3 4" key="2">
    <citation type="submission" date="2019-06" db="EMBL/GenBank/DDBJ databases">
        <title>Co-occurence of chitin degradation, pigmentation and bioactivity in marine Pseudoalteromonas.</title>
        <authorList>
            <person name="Sonnenschein E.C."/>
            <person name="Bech P.K."/>
        </authorList>
    </citation>
    <scope>NUCLEOTIDE SEQUENCE [LARGE SCALE GENOMIC DNA]</scope>
    <source>
        <strain evidence="4">S3790</strain>
        <strain evidence="2 3">S3895</strain>
    </source>
</reference>
<evidence type="ECO:0000313" key="1">
    <source>
        <dbReference type="EMBL" id="TMO69354.1"/>
    </source>
</evidence>
<dbReference type="EMBL" id="PNBW01000036">
    <property type="protein sequence ID" value="TMO75427.1"/>
    <property type="molecule type" value="Genomic_DNA"/>
</dbReference>
<comment type="caution">
    <text evidence="1">The sequence shown here is derived from an EMBL/GenBank/DDBJ whole genome shotgun (WGS) entry which is preliminary data.</text>
</comment>